<dbReference type="SUPFAM" id="SSF53756">
    <property type="entry name" value="UDP-Glycosyltransferase/glycogen phosphorylase"/>
    <property type="match status" value="1"/>
</dbReference>
<dbReference type="Gene3D" id="3.40.50.2000">
    <property type="entry name" value="Glycogen Phosphorylase B"/>
    <property type="match status" value="1"/>
</dbReference>
<dbReference type="EMBL" id="JAGIZA010000018">
    <property type="protein sequence ID" value="MBP0495575.1"/>
    <property type="molecule type" value="Genomic_DNA"/>
</dbReference>
<organism evidence="1 2">
    <name type="scientific">Roseomonas indoligenes</name>
    <dbReference type="NCBI Taxonomy" id="2820811"/>
    <lineage>
        <taxon>Bacteria</taxon>
        <taxon>Pseudomonadati</taxon>
        <taxon>Pseudomonadota</taxon>
        <taxon>Alphaproteobacteria</taxon>
        <taxon>Acetobacterales</taxon>
        <taxon>Roseomonadaceae</taxon>
        <taxon>Roseomonas</taxon>
    </lineage>
</organism>
<evidence type="ECO:0008006" key="3">
    <source>
        <dbReference type="Google" id="ProtNLM"/>
    </source>
</evidence>
<dbReference type="Proteomes" id="UP000677537">
    <property type="component" value="Unassembled WGS sequence"/>
</dbReference>
<sequence>MKVIMLPCVEGGIGHVSRTATLARALKRADPSVQIEYVIDTVRLRSPNVEMTVQMGYQPRLLPPISRQNRKAVTEACFGDADVIVDDTARYLFPLRAGVPRAAWVSIPIPPVGDELFGDWPMMRQMDALIWAYAPLVPRPEELSLVEDLITTTGPFLDLAAVPGREEARAGLGAEPGSPMILYAVRNFPFSREFGIRVLSSVYRAAERLQASTHPGLRLHLVAVHDREELRGILGLDAFPDWVRLEGVMPQADALRHISAADIVIGEGTSTMHEAAALGTSMVLVPGPISETLLLGEALGREGGAHSFLPDAVSPEALEGAFRAVLDRPGEAAAMRDRARSLVTGGGGVDAAARLVLEIGAKRRHSPARP</sequence>
<comment type="caution">
    <text evidence="1">The sequence shown here is derived from an EMBL/GenBank/DDBJ whole genome shotgun (WGS) entry which is preliminary data.</text>
</comment>
<accession>A0A940N5M4</accession>
<dbReference type="RefSeq" id="WP_209376370.1">
    <property type="nucleotide sequence ID" value="NZ_JAGIZA010000018.1"/>
</dbReference>
<evidence type="ECO:0000313" key="2">
    <source>
        <dbReference type="Proteomes" id="UP000677537"/>
    </source>
</evidence>
<dbReference type="GO" id="GO:0016757">
    <property type="term" value="F:glycosyltransferase activity"/>
    <property type="evidence" value="ECO:0007669"/>
    <property type="project" value="TreeGrafter"/>
</dbReference>
<protein>
    <recommendedName>
        <fullName evidence="3">Glycosyltransferase</fullName>
    </recommendedName>
</protein>
<gene>
    <name evidence="1" type="ORF">J5Y10_22505</name>
</gene>
<reference evidence="1" key="1">
    <citation type="submission" date="2021-03" db="EMBL/GenBank/DDBJ databases">
        <authorList>
            <person name="So Y."/>
        </authorList>
    </citation>
    <scope>NUCLEOTIDE SEQUENCE</scope>
    <source>
        <strain evidence="1">SG15</strain>
    </source>
</reference>
<evidence type="ECO:0000313" key="1">
    <source>
        <dbReference type="EMBL" id="MBP0495575.1"/>
    </source>
</evidence>
<keyword evidence="2" id="KW-1185">Reference proteome</keyword>
<dbReference type="PANTHER" id="PTHR21015:SF22">
    <property type="entry name" value="GLYCOSYLTRANSFERASE"/>
    <property type="match status" value="1"/>
</dbReference>
<name>A0A940N5M4_9PROT</name>
<dbReference type="PANTHER" id="PTHR21015">
    <property type="entry name" value="UDP-N-ACETYLGLUCOSAMINE--N-ACETYLMURAMYL-(PENTAPEPTIDE) PYROPHOSPHORYL-UNDECAPRENOL N-ACETYLGLUCOSAMINE TRANSFERASE 1"/>
    <property type="match status" value="1"/>
</dbReference>
<proteinExistence type="predicted"/>
<dbReference type="AlphaFoldDB" id="A0A940N5M4"/>